<feature type="transmembrane region" description="Helical" evidence="1">
    <location>
        <begin position="84"/>
        <end position="104"/>
    </location>
</feature>
<dbReference type="AlphaFoldDB" id="A0A812PB26"/>
<accession>A0A812PB26</accession>
<keyword evidence="3" id="KW-1185">Reference proteome</keyword>
<keyword evidence="1" id="KW-0472">Membrane</keyword>
<evidence type="ECO:0000313" key="2">
    <source>
        <dbReference type="EMBL" id="CAE7343209.1"/>
    </source>
</evidence>
<evidence type="ECO:0000256" key="1">
    <source>
        <dbReference type="SAM" id="Phobius"/>
    </source>
</evidence>
<sequence>MYNHIRPLMVTGAVLASGAAACFVIAPPLAPALLTGAAVIGYLPWFATTVSHFEGEDMAESALQNRIFSREDFSSPLTLVTKSVVLLVAAPVAGVVFFLPYGLYAGVLRPLARLTFQGLVRAACFSHVYVFRPAASLAASAWECISGAASVCGDGSMALLKSIYDWVLCPLGSGLKWLGHRFVDAAKWTYHNALVPVCEAVSGSAVLAYENVLLPGAQAFWSMLQAAAQASYNYVLAPAWHALTVAAERLGSVLTVCAEGLYAYVLVPAGKATWAGLKALVQGLGAAAHGTYEHLLVPLGSATASALNALGQCLTASMEALYGYVVQPLAVGAYNYILAPAGWAMCAVARAIWHGAGMAAQALGQIAQLGYGYILVPIGQAIRATGAAVCYASSAAAYAVAQLAQAGYATVIRPCMTLGARH</sequence>
<name>A0A812PB26_9DINO</name>
<comment type="caution">
    <text evidence="2">The sequence shown here is derived from an EMBL/GenBank/DDBJ whole genome shotgun (WGS) entry which is preliminary data.</text>
</comment>
<organism evidence="2 3">
    <name type="scientific">Symbiodinium natans</name>
    <dbReference type="NCBI Taxonomy" id="878477"/>
    <lineage>
        <taxon>Eukaryota</taxon>
        <taxon>Sar</taxon>
        <taxon>Alveolata</taxon>
        <taxon>Dinophyceae</taxon>
        <taxon>Suessiales</taxon>
        <taxon>Symbiodiniaceae</taxon>
        <taxon>Symbiodinium</taxon>
    </lineage>
</organism>
<dbReference type="Proteomes" id="UP000604046">
    <property type="component" value="Unassembled WGS sequence"/>
</dbReference>
<protein>
    <submittedName>
        <fullName evidence="2">Uncharacterized protein</fullName>
    </submittedName>
</protein>
<evidence type="ECO:0000313" key="3">
    <source>
        <dbReference type="Proteomes" id="UP000604046"/>
    </source>
</evidence>
<dbReference type="PROSITE" id="PS51257">
    <property type="entry name" value="PROKAR_LIPOPROTEIN"/>
    <property type="match status" value="1"/>
</dbReference>
<gene>
    <name evidence="2" type="ORF">SNAT2548_LOCUS17983</name>
</gene>
<keyword evidence="1" id="KW-1133">Transmembrane helix</keyword>
<dbReference type="OrthoDB" id="10261999at2759"/>
<proteinExistence type="predicted"/>
<reference evidence="2" key="1">
    <citation type="submission" date="2021-02" db="EMBL/GenBank/DDBJ databases">
        <authorList>
            <person name="Dougan E. K."/>
            <person name="Rhodes N."/>
            <person name="Thang M."/>
            <person name="Chan C."/>
        </authorList>
    </citation>
    <scope>NUCLEOTIDE SEQUENCE</scope>
</reference>
<dbReference type="EMBL" id="CAJNDS010002129">
    <property type="protein sequence ID" value="CAE7343209.1"/>
    <property type="molecule type" value="Genomic_DNA"/>
</dbReference>
<keyword evidence="1" id="KW-0812">Transmembrane</keyword>